<comment type="similarity">
    <text evidence="1">Belongs to the serine-aspartate repeat-containing protein (SDr) family.</text>
</comment>
<keyword evidence="3 6" id="KW-0732">Signal</keyword>
<gene>
    <name evidence="7" type="ORF">SK854_17525</name>
</gene>
<protein>
    <submittedName>
        <fullName evidence="7">Carboxypeptidase-like regulatory domain-containing protein</fullName>
    </submittedName>
</protein>
<name>A0ABU4UWT6_9PSEU</name>
<evidence type="ECO:0000256" key="6">
    <source>
        <dbReference type="SAM" id="SignalP"/>
    </source>
</evidence>
<comment type="caution">
    <text evidence="7">The sequence shown here is derived from an EMBL/GenBank/DDBJ whole genome shotgun (WGS) entry which is preliminary data.</text>
</comment>
<reference evidence="7 8" key="1">
    <citation type="submission" date="2023-11" db="EMBL/GenBank/DDBJ databases">
        <title>Lentzea sokolovensis, sp. nov., Lentzea kristufkii, sp. nov., and Lentzea miocenensis, sp. nov., rare actinobacteria from Sokolov Coal Basin, Miocene lacustrine sediment, Czech Republic.</title>
        <authorList>
            <person name="Lara A."/>
            <person name="Kotroba L."/>
            <person name="Nouioui I."/>
            <person name="Neumann-Schaal M."/>
            <person name="Mast Y."/>
            <person name="Chronakova A."/>
        </authorList>
    </citation>
    <scope>NUCLEOTIDE SEQUENCE [LARGE SCALE GENOMIC DNA]</scope>
    <source>
        <strain evidence="7 8">BCCO 10_0061</strain>
    </source>
</reference>
<dbReference type="PANTHER" id="PTHR36108:SF13">
    <property type="entry name" value="COLOSSIN-B-RELATED"/>
    <property type="match status" value="1"/>
</dbReference>
<accession>A0ABU4UWT6</accession>
<feature type="compositionally biased region" description="Pro residues" evidence="4">
    <location>
        <begin position="37"/>
        <end position="82"/>
    </location>
</feature>
<dbReference type="InterPro" id="IPR013783">
    <property type="entry name" value="Ig-like_fold"/>
</dbReference>
<dbReference type="RefSeq" id="WP_319976172.1">
    <property type="nucleotide sequence ID" value="NZ_JAXAVU010000009.1"/>
</dbReference>
<evidence type="ECO:0000313" key="7">
    <source>
        <dbReference type="EMBL" id="MDX8143924.1"/>
    </source>
</evidence>
<keyword evidence="5" id="KW-1133">Transmembrane helix</keyword>
<organism evidence="7 8">
    <name type="scientific">Lentzea sokolovensis</name>
    <dbReference type="NCBI Taxonomy" id="3095429"/>
    <lineage>
        <taxon>Bacteria</taxon>
        <taxon>Bacillati</taxon>
        <taxon>Actinomycetota</taxon>
        <taxon>Actinomycetes</taxon>
        <taxon>Pseudonocardiales</taxon>
        <taxon>Pseudonocardiaceae</taxon>
        <taxon>Lentzea</taxon>
    </lineage>
</organism>
<evidence type="ECO:0000313" key="8">
    <source>
        <dbReference type="Proteomes" id="UP001285352"/>
    </source>
</evidence>
<feature type="signal peptide" evidence="6">
    <location>
        <begin position="1"/>
        <end position="18"/>
    </location>
</feature>
<evidence type="ECO:0000256" key="1">
    <source>
        <dbReference type="ARBA" id="ARBA00007257"/>
    </source>
</evidence>
<keyword evidence="8" id="KW-1185">Reference proteome</keyword>
<dbReference type="EMBL" id="JAXAVU010000009">
    <property type="protein sequence ID" value="MDX8143924.1"/>
    <property type="molecule type" value="Genomic_DNA"/>
</dbReference>
<dbReference type="Proteomes" id="UP001285352">
    <property type="component" value="Unassembled WGS sequence"/>
</dbReference>
<dbReference type="PANTHER" id="PTHR36108">
    <property type="entry name" value="COLOSSIN-B-RELATED"/>
    <property type="match status" value="1"/>
</dbReference>
<sequence length="1043" mass="109246">MTTAVLLAFGTATSGAQAQEPEAPTSAVEPTQTTEPSTPPSTPPPASSDPSVPPPSGDPAPPSTSTPPQENPPGDTPVPSTPVTPTSEPAKAEEPKQATQQQAAPDLKISVKFDRAEYSMGEPLGVTLTVRNEGDVAANQVRFASEVLSLNLTTGVDDLVSRPSLAPGEVKVIKLGATAQWGVPSVALTVRTWAEGVTDKTPNDNLSRAETKIVNNGGQVSGVLFEDRDGNGVASPGEGIDWQTLRLSGGPAFPNSTQTYNGGQFTMRDVPPGTYQVRWTGSSGAGGDSLTVKAGQFITVKQGETTQVSLQAVPTLSRSLWIAGHSFDKPSYAKGDPISVSVILRNNGKEPITNLVTVCDPENDPATLDGTADGWGDLRPDRGGVTIGVGETKTFTVTDTVPDVDFPTGKVYFACTFSVDGRNADGPGAGYGSANPGLTVGADIAGIHGTVSGRLLAAGSGIPITSTKIVAINPANNRIIGQASTDWNGAWRIQKLPRGKVALQVVGGWKLEDGSAHRLVDVIAEQEVVADLDVVNGPFVKDPTVFAPDLKVSVSFDKQSYDISDLVRMTIKVENIGTGVDPGRGSWHGTPYNEQEPYFDYAELRRFLDPQIVLYPGESKQATFTGRIRDGGIDPEKLRKVSYVAEAGTQSDDPNRDNNKAEARADVNWGTGSVLVVVYGDRNLNGQPDAGEELANRKVRVGGGKPHVNREATTDASGRVHLTDLPAGTYSASDEYDRESGWLQDTPEADRVAVVNPGDVGTARVRLVRPLSDELKASIKFDKPEYQAGDAVGVTVSITNGTTKSLQVKAECGGGSYGPYLGNDLPEWGQLGRAAAGVQIAAGQTFEVRFSTALPASSPDWGYVTVGCSFGPENGSGNPHASATSKVPGATETFTGFVVTGDWMAPERVPNVKLVLLDPHTRKPVASTTTDAQGAWTFPDLPVGEYVPLVVGPWKVVDLGEGEPFGNVRGREWPSYVWVERGPEVADPTVATPGGAGGNGGAILAPATRNTDALANTGVGVLGLVLFGALLVMTGVAMRRKIA</sequence>
<evidence type="ECO:0000256" key="4">
    <source>
        <dbReference type="SAM" id="MobiDB-lite"/>
    </source>
</evidence>
<feature type="region of interest" description="Disordered" evidence="4">
    <location>
        <begin position="1"/>
        <end position="108"/>
    </location>
</feature>
<dbReference type="SUPFAM" id="SSF117074">
    <property type="entry name" value="Hypothetical protein PA1324"/>
    <property type="match status" value="3"/>
</dbReference>
<proteinExistence type="inferred from homology"/>
<keyword evidence="5" id="KW-0472">Membrane</keyword>
<evidence type="ECO:0000256" key="5">
    <source>
        <dbReference type="SAM" id="Phobius"/>
    </source>
</evidence>
<evidence type="ECO:0000256" key="3">
    <source>
        <dbReference type="ARBA" id="ARBA00022729"/>
    </source>
</evidence>
<dbReference type="Gene3D" id="2.60.40.10">
    <property type="entry name" value="Immunoglobulins"/>
    <property type="match status" value="4"/>
</dbReference>
<feature type="transmembrane region" description="Helical" evidence="5">
    <location>
        <begin position="1018"/>
        <end position="1038"/>
    </location>
</feature>
<keyword evidence="5" id="KW-0812">Transmembrane</keyword>
<feature type="chain" id="PRO_5046905232" evidence="6">
    <location>
        <begin position="19"/>
        <end position="1043"/>
    </location>
</feature>
<evidence type="ECO:0000256" key="2">
    <source>
        <dbReference type="ARBA" id="ARBA00022525"/>
    </source>
</evidence>
<keyword evidence="2" id="KW-0964">Secreted</keyword>